<protein>
    <recommendedName>
        <fullName evidence="3">F-box domain-containing protein</fullName>
    </recommendedName>
</protein>
<comment type="caution">
    <text evidence="1">The sequence shown here is derived from an EMBL/GenBank/DDBJ whole genome shotgun (WGS) entry which is preliminary data.</text>
</comment>
<dbReference type="OrthoDB" id="5413827at2759"/>
<sequence length="204" mass="22981">MEVTTAAHTPYRNGGKLAVDYIKVLHRHVDLPIHIEDISAPIPKTESQCLDLRSNNQFNSPLLHLPRELRDLILGFVADDSPPPLDARRSELPSLLSVSSQIRDEFAQIFYSRKLIMAGGAPSPSYERKFFEGFCDAHKKYVRRVHWLWDSYGTKEQAVSRARELDGLSGVREGTWTVGYIDGFDGRGARYVNAFGTFRVAGCV</sequence>
<organism evidence="1 2">
    <name type="scientific">Pseudocercospora fuligena</name>
    <dbReference type="NCBI Taxonomy" id="685502"/>
    <lineage>
        <taxon>Eukaryota</taxon>
        <taxon>Fungi</taxon>
        <taxon>Dikarya</taxon>
        <taxon>Ascomycota</taxon>
        <taxon>Pezizomycotina</taxon>
        <taxon>Dothideomycetes</taxon>
        <taxon>Dothideomycetidae</taxon>
        <taxon>Mycosphaerellales</taxon>
        <taxon>Mycosphaerellaceae</taxon>
        <taxon>Pseudocercospora</taxon>
    </lineage>
</organism>
<dbReference type="AlphaFoldDB" id="A0A8H6RMW8"/>
<dbReference type="EMBL" id="JABCIY010000073">
    <property type="protein sequence ID" value="KAF7193748.1"/>
    <property type="molecule type" value="Genomic_DNA"/>
</dbReference>
<gene>
    <name evidence="1" type="ORF">HII31_04915</name>
</gene>
<keyword evidence="2" id="KW-1185">Reference proteome</keyword>
<name>A0A8H6RMW8_9PEZI</name>
<evidence type="ECO:0000313" key="2">
    <source>
        <dbReference type="Proteomes" id="UP000660729"/>
    </source>
</evidence>
<evidence type="ECO:0008006" key="3">
    <source>
        <dbReference type="Google" id="ProtNLM"/>
    </source>
</evidence>
<proteinExistence type="predicted"/>
<evidence type="ECO:0000313" key="1">
    <source>
        <dbReference type="EMBL" id="KAF7193748.1"/>
    </source>
</evidence>
<dbReference type="Proteomes" id="UP000660729">
    <property type="component" value="Unassembled WGS sequence"/>
</dbReference>
<reference evidence="1" key="1">
    <citation type="submission" date="2020-04" db="EMBL/GenBank/DDBJ databases">
        <title>Draft genome resource of the tomato pathogen Pseudocercospora fuligena.</title>
        <authorList>
            <person name="Zaccaron A."/>
        </authorList>
    </citation>
    <scope>NUCLEOTIDE SEQUENCE</scope>
    <source>
        <strain evidence="1">PF001</strain>
    </source>
</reference>
<accession>A0A8H6RMW8</accession>